<feature type="transmembrane region" description="Helical" evidence="7">
    <location>
        <begin position="162"/>
        <end position="182"/>
    </location>
</feature>
<evidence type="ECO:0000256" key="5">
    <source>
        <dbReference type="ARBA" id="ARBA00022989"/>
    </source>
</evidence>
<dbReference type="InterPro" id="IPR020846">
    <property type="entry name" value="MFS_dom"/>
</dbReference>
<dbReference type="GO" id="GO:0022857">
    <property type="term" value="F:transmembrane transporter activity"/>
    <property type="evidence" value="ECO:0007669"/>
    <property type="project" value="InterPro"/>
</dbReference>
<keyword evidence="6 7" id="KW-0472">Membrane</keyword>
<name>A0A1C0YHX6_9BACL</name>
<feature type="transmembrane region" description="Helical" evidence="7">
    <location>
        <begin position="99"/>
        <end position="124"/>
    </location>
</feature>
<dbReference type="AlphaFoldDB" id="A0A1C0YHX6"/>
<dbReference type="PROSITE" id="PS50850">
    <property type="entry name" value="MFS"/>
    <property type="match status" value="1"/>
</dbReference>
<feature type="transmembrane region" description="Helical" evidence="7">
    <location>
        <begin position="72"/>
        <end position="93"/>
    </location>
</feature>
<keyword evidence="5 7" id="KW-1133">Transmembrane helix</keyword>
<evidence type="ECO:0000256" key="1">
    <source>
        <dbReference type="ARBA" id="ARBA00004651"/>
    </source>
</evidence>
<keyword evidence="2" id="KW-0813">Transport</keyword>
<evidence type="ECO:0000256" key="6">
    <source>
        <dbReference type="ARBA" id="ARBA00023136"/>
    </source>
</evidence>
<evidence type="ECO:0000256" key="3">
    <source>
        <dbReference type="ARBA" id="ARBA00022475"/>
    </source>
</evidence>
<dbReference type="OrthoDB" id="2381825at2"/>
<organism evidence="9 10">
    <name type="scientific">Caryophanon tenue</name>
    <dbReference type="NCBI Taxonomy" id="33978"/>
    <lineage>
        <taxon>Bacteria</taxon>
        <taxon>Bacillati</taxon>
        <taxon>Bacillota</taxon>
        <taxon>Bacilli</taxon>
        <taxon>Bacillales</taxon>
        <taxon>Caryophanaceae</taxon>
        <taxon>Caryophanon</taxon>
    </lineage>
</organism>
<evidence type="ECO:0000256" key="2">
    <source>
        <dbReference type="ARBA" id="ARBA00022448"/>
    </source>
</evidence>
<sequence length="392" mass="43972">MWHNRNVWIILIGELIVGLGLWAGIIGNLGFMQQLIPSDFHKSVLLAIGMLAGFLVGPIAGKMVDRYAKKSVLIWSSVGRIISVFFMFVAIYFESIVWMMLFLIVLQIAAAFFMPAMQAIVPIVVKDDELMTMNGWHMNVRTISRIIGTAAAGLLIVTVDLIWLYIISLIMYVLMLGCMFMLKIDEEQQQAKAKHSGSFKEVLPIFKEQPIVLMAFCLAVIPTLFLGSFNLVIINIVELQQNQSISGILYTVEGIGFMLGAFFVRKLTTYMTPTQLLFTVALVISVLDLSLGFSHISWMPIVTFAVFGFAVGCFFPSMMTIFQRQVPKSHHGRFFAFRNMFDTVLFQIVLLSTGALLDLIGLQQMGIVFGVISLTLTCFFFLYVKKSAMQVQ</sequence>
<dbReference type="InterPro" id="IPR011701">
    <property type="entry name" value="MFS"/>
</dbReference>
<feature type="transmembrane region" description="Helical" evidence="7">
    <location>
        <begin position="245"/>
        <end position="264"/>
    </location>
</feature>
<feature type="domain" description="Major facilitator superfamily (MFS) profile" evidence="8">
    <location>
        <begin position="6"/>
        <end position="388"/>
    </location>
</feature>
<dbReference type="STRING" id="33978.A6M13_12495"/>
<accession>A0A1C0YHX6</accession>
<comment type="subcellular location">
    <subcellularLocation>
        <location evidence="1">Cell membrane</location>
        <topology evidence="1">Multi-pass membrane protein</topology>
    </subcellularLocation>
</comment>
<evidence type="ECO:0000259" key="8">
    <source>
        <dbReference type="PROSITE" id="PS50850"/>
    </source>
</evidence>
<feature type="transmembrane region" description="Helical" evidence="7">
    <location>
        <begin position="367"/>
        <end position="384"/>
    </location>
</feature>
<dbReference type="PANTHER" id="PTHR43266">
    <property type="entry name" value="MACROLIDE-EFFLUX PROTEIN"/>
    <property type="match status" value="1"/>
</dbReference>
<feature type="transmembrane region" description="Helical" evidence="7">
    <location>
        <begin position="211"/>
        <end position="233"/>
    </location>
</feature>
<comment type="caution">
    <text evidence="9">The sequence shown here is derived from an EMBL/GenBank/DDBJ whole genome shotgun (WGS) entry which is preliminary data.</text>
</comment>
<dbReference type="Proteomes" id="UP000093199">
    <property type="component" value="Unassembled WGS sequence"/>
</dbReference>
<dbReference type="InterPro" id="IPR036259">
    <property type="entry name" value="MFS_trans_sf"/>
</dbReference>
<dbReference type="GO" id="GO:0005886">
    <property type="term" value="C:plasma membrane"/>
    <property type="evidence" value="ECO:0007669"/>
    <property type="project" value="UniProtKB-SubCell"/>
</dbReference>
<dbReference type="CDD" id="cd06173">
    <property type="entry name" value="MFS_MefA_like"/>
    <property type="match status" value="1"/>
</dbReference>
<keyword evidence="3" id="KW-1003">Cell membrane</keyword>
<dbReference type="EMBL" id="MASJ01000008">
    <property type="protein sequence ID" value="OCS86770.1"/>
    <property type="molecule type" value="Genomic_DNA"/>
</dbReference>
<feature type="transmembrane region" description="Helical" evidence="7">
    <location>
        <begin position="43"/>
        <end position="60"/>
    </location>
</feature>
<evidence type="ECO:0000313" key="9">
    <source>
        <dbReference type="EMBL" id="OCS86770.1"/>
    </source>
</evidence>
<evidence type="ECO:0000313" key="10">
    <source>
        <dbReference type="Proteomes" id="UP000093199"/>
    </source>
</evidence>
<evidence type="ECO:0000256" key="7">
    <source>
        <dbReference type="SAM" id="Phobius"/>
    </source>
</evidence>
<gene>
    <name evidence="9" type="ORF">A6M13_12495</name>
</gene>
<reference evidence="9 10" key="1">
    <citation type="submission" date="2016-07" db="EMBL/GenBank/DDBJ databases">
        <title>Caryophanon tenue genome sequencing.</title>
        <authorList>
            <person name="Verma A."/>
            <person name="Pal Y."/>
            <person name="Krishnamurthi S."/>
        </authorList>
    </citation>
    <scope>NUCLEOTIDE SEQUENCE [LARGE SCALE GENOMIC DNA]</scope>
    <source>
        <strain evidence="9 10">DSM 14152</strain>
    </source>
</reference>
<dbReference type="Gene3D" id="1.20.1250.20">
    <property type="entry name" value="MFS general substrate transporter like domains"/>
    <property type="match status" value="1"/>
</dbReference>
<feature type="transmembrane region" description="Helical" evidence="7">
    <location>
        <begin position="343"/>
        <end position="361"/>
    </location>
</feature>
<keyword evidence="10" id="KW-1185">Reference proteome</keyword>
<feature type="transmembrane region" description="Helical" evidence="7">
    <location>
        <begin position="7"/>
        <end position="31"/>
    </location>
</feature>
<dbReference type="Pfam" id="PF07690">
    <property type="entry name" value="MFS_1"/>
    <property type="match status" value="1"/>
</dbReference>
<proteinExistence type="predicted"/>
<protein>
    <submittedName>
        <fullName evidence="9">Macrolide transporter</fullName>
    </submittedName>
</protein>
<feature type="transmembrane region" description="Helical" evidence="7">
    <location>
        <begin position="302"/>
        <end position="322"/>
    </location>
</feature>
<dbReference type="SUPFAM" id="SSF103473">
    <property type="entry name" value="MFS general substrate transporter"/>
    <property type="match status" value="1"/>
</dbReference>
<dbReference type="PANTHER" id="PTHR43266:SF7">
    <property type="entry name" value="TRANSPORTER, PUTATIVE-RELATED"/>
    <property type="match status" value="1"/>
</dbReference>
<evidence type="ECO:0000256" key="4">
    <source>
        <dbReference type="ARBA" id="ARBA00022692"/>
    </source>
</evidence>
<keyword evidence="4 7" id="KW-0812">Transmembrane</keyword>